<dbReference type="AlphaFoldDB" id="A0A250VL12"/>
<dbReference type="Proteomes" id="UP000217446">
    <property type="component" value="Unassembled WGS sequence"/>
</dbReference>
<keyword evidence="3" id="KW-1185">Reference proteome</keyword>
<comment type="caution">
    <text evidence="2">The sequence shown here is derived from an EMBL/GenBank/DDBJ whole genome shotgun (WGS) entry which is preliminary data.</text>
</comment>
<sequence length="78" mass="8352">MHERPLSVQVGSAGFGPFLKVEARPAGERTAGAFSGDIDTEHRLQRSLREAPVRSIGGPPTAVTGIPARTTQRTRRMG</sequence>
<evidence type="ECO:0000313" key="3">
    <source>
        <dbReference type="Proteomes" id="UP000217446"/>
    </source>
</evidence>
<feature type="region of interest" description="Disordered" evidence="1">
    <location>
        <begin position="52"/>
        <end position="78"/>
    </location>
</feature>
<reference evidence="3" key="1">
    <citation type="submission" date="2017-05" db="EMBL/GenBank/DDBJ databases">
        <title>Streptomyces olivochromogenes NBRC 3561 whole genome shotgun sequence.</title>
        <authorList>
            <person name="Dohra H."/>
            <person name="Kodani S."/>
        </authorList>
    </citation>
    <scope>NUCLEOTIDE SEQUENCE [LARGE SCALE GENOMIC DNA]</scope>
    <source>
        <strain evidence="3">NBRC 3561</strain>
    </source>
</reference>
<dbReference type="RefSeq" id="WP_067374984.1">
    <property type="nucleotide sequence ID" value="NZ_BDQI01000016.1"/>
</dbReference>
<organism evidence="2 3">
    <name type="scientific">Streptomyces olivochromogenes</name>
    <dbReference type="NCBI Taxonomy" id="1963"/>
    <lineage>
        <taxon>Bacteria</taxon>
        <taxon>Bacillati</taxon>
        <taxon>Actinomycetota</taxon>
        <taxon>Actinomycetes</taxon>
        <taxon>Kitasatosporales</taxon>
        <taxon>Streptomycetaceae</taxon>
        <taxon>Streptomyces</taxon>
    </lineage>
</organism>
<proteinExistence type="predicted"/>
<evidence type="ECO:0000256" key="1">
    <source>
        <dbReference type="SAM" id="MobiDB-lite"/>
    </source>
</evidence>
<gene>
    <name evidence="2" type="ORF">SO3561_06450</name>
</gene>
<accession>A0A250VL12</accession>
<evidence type="ECO:0000313" key="2">
    <source>
        <dbReference type="EMBL" id="GAX54897.1"/>
    </source>
</evidence>
<dbReference type="EMBL" id="BDQI01000016">
    <property type="protein sequence ID" value="GAX54897.1"/>
    <property type="molecule type" value="Genomic_DNA"/>
</dbReference>
<name>A0A250VL12_STROL</name>
<protein>
    <submittedName>
        <fullName evidence="2">Uncharacterized protein</fullName>
    </submittedName>
</protein>